<dbReference type="Gene3D" id="3.30.200.20">
    <property type="entry name" value="Phosphorylase Kinase, domain 1"/>
    <property type="match status" value="1"/>
</dbReference>
<dbReference type="Gene3D" id="1.20.1270.240">
    <property type="match status" value="1"/>
</dbReference>
<evidence type="ECO:0000256" key="1">
    <source>
        <dbReference type="PIRNR" id="PIRNR006221"/>
    </source>
</evidence>
<reference evidence="3" key="1">
    <citation type="journal article" date="2019" name="Int. J. Syst. Evol. Microbiol.">
        <title>The Global Catalogue of Microorganisms (GCM) 10K type strain sequencing project: providing services to taxonomists for standard genome sequencing and annotation.</title>
        <authorList>
            <consortium name="The Broad Institute Genomics Platform"/>
            <consortium name="The Broad Institute Genome Sequencing Center for Infectious Disease"/>
            <person name="Wu L."/>
            <person name="Ma J."/>
        </authorList>
    </citation>
    <scope>NUCLEOTIDE SEQUENCE [LARGE SCALE GENOMIC DNA]</scope>
    <source>
        <strain evidence="3">JCM 1490</strain>
    </source>
</reference>
<proteinExistence type="inferred from homology"/>
<keyword evidence="1" id="KW-0808">Transferase</keyword>
<evidence type="ECO:0000313" key="3">
    <source>
        <dbReference type="Proteomes" id="UP001596455"/>
    </source>
</evidence>
<dbReference type="InterPro" id="IPR016477">
    <property type="entry name" value="Fructo-/Ketosamine-3-kinase"/>
</dbReference>
<sequence>MSTFRKTGPERAIAFEVAGLRWLAEAGGAAVAEVVSHSPGVLETRRVDDGAPTAEAAEAFGRALALTHAAGASHHGCPPPGFDAGSDHAGGFMGLARLPLRAAATGTSDSTGAAPASDASWGEFYAADRIMPYLADAVGNGSIDEAGAATVERCAERVAAGVHDAPQPALVTDGVARLHGDLWSGNVLWSREHGGTLIDPAAHGGHAESDLAQLGVFGAPHLERIVAGYHEISPLAEGWRERVGLHQLHILIVHAALFGGGYGAQTVSVAARYA</sequence>
<dbReference type="PIRSF" id="PIRSF006221">
    <property type="entry name" value="Ketosamine-3-kinase"/>
    <property type="match status" value="1"/>
</dbReference>
<dbReference type="Proteomes" id="UP001596455">
    <property type="component" value="Unassembled WGS sequence"/>
</dbReference>
<keyword evidence="3" id="KW-1185">Reference proteome</keyword>
<comment type="similarity">
    <text evidence="1">Belongs to the fructosamine kinase family.</text>
</comment>
<dbReference type="Gene3D" id="1.10.510.10">
    <property type="entry name" value="Transferase(Phosphotransferase) domain 1"/>
    <property type="match status" value="1"/>
</dbReference>
<dbReference type="RefSeq" id="WP_382390185.1">
    <property type="nucleotide sequence ID" value="NZ_JBHTCQ010000001.1"/>
</dbReference>
<gene>
    <name evidence="2" type="ORF">ACFQQL_00580</name>
</gene>
<protein>
    <submittedName>
        <fullName evidence="2">Fructosamine kinase family protein</fullName>
    </submittedName>
</protein>
<dbReference type="GO" id="GO:0016301">
    <property type="term" value="F:kinase activity"/>
    <property type="evidence" value="ECO:0007669"/>
    <property type="project" value="UniProtKB-KW"/>
</dbReference>
<organism evidence="2 3">
    <name type="scientific">Georgenia alba</name>
    <dbReference type="NCBI Taxonomy" id="2233858"/>
    <lineage>
        <taxon>Bacteria</taxon>
        <taxon>Bacillati</taxon>
        <taxon>Actinomycetota</taxon>
        <taxon>Actinomycetes</taxon>
        <taxon>Micrococcales</taxon>
        <taxon>Bogoriellaceae</taxon>
        <taxon>Georgenia</taxon>
    </lineage>
</organism>
<evidence type="ECO:0000313" key="2">
    <source>
        <dbReference type="EMBL" id="MFC7403584.1"/>
    </source>
</evidence>
<dbReference type="SUPFAM" id="SSF56112">
    <property type="entry name" value="Protein kinase-like (PK-like)"/>
    <property type="match status" value="1"/>
</dbReference>
<dbReference type="InterPro" id="IPR011009">
    <property type="entry name" value="Kinase-like_dom_sf"/>
</dbReference>
<dbReference type="Pfam" id="PF03881">
    <property type="entry name" value="Fructosamin_kin"/>
    <property type="match status" value="1"/>
</dbReference>
<keyword evidence="1 2" id="KW-0418">Kinase</keyword>
<name>A0ABW2Q248_9MICO</name>
<dbReference type="PANTHER" id="PTHR12149">
    <property type="entry name" value="FRUCTOSAMINE 3 KINASE-RELATED PROTEIN"/>
    <property type="match status" value="1"/>
</dbReference>
<accession>A0ABW2Q248</accession>
<dbReference type="EMBL" id="JBHTCQ010000001">
    <property type="protein sequence ID" value="MFC7403584.1"/>
    <property type="molecule type" value="Genomic_DNA"/>
</dbReference>
<dbReference type="PANTHER" id="PTHR12149:SF8">
    <property type="entry name" value="PROTEIN-RIBULOSAMINE 3-KINASE"/>
    <property type="match status" value="1"/>
</dbReference>
<comment type="caution">
    <text evidence="2">The sequence shown here is derived from an EMBL/GenBank/DDBJ whole genome shotgun (WGS) entry which is preliminary data.</text>
</comment>